<sequence length="255" mass="26795">MTVSRHRPAGSGRQRVVYSRRGKRRLVKAYLLGLVTVLLPEALVAAVVFWPPTSAVAGHPQPVIVPPPSPVVAAPTQTPPETTTTSSPVPSVAPASTPESSAPETPAAVPVQAPGTVRLPSGSTAVLVRQEVVGGVLPVPQSLGQAAWWGADFDANRGASVLAGHVNWGGRIGPFAELWRARIAQEIHVVDPSGRTAVYRISQLITLHKDELPQRATELFGQTGTHRLVLVTCGGEWIGGAQGYADNRVVIADPV</sequence>
<feature type="transmembrane region" description="Helical" evidence="3">
    <location>
        <begin position="29"/>
        <end position="50"/>
    </location>
</feature>
<feature type="region of interest" description="Disordered" evidence="2">
    <location>
        <begin position="68"/>
        <end position="108"/>
    </location>
</feature>
<evidence type="ECO:0000256" key="3">
    <source>
        <dbReference type="SAM" id="Phobius"/>
    </source>
</evidence>
<proteinExistence type="predicted"/>
<evidence type="ECO:0000256" key="2">
    <source>
        <dbReference type="SAM" id="MobiDB-lite"/>
    </source>
</evidence>
<keyword evidence="1" id="KW-0378">Hydrolase</keyword>
<keyword evidence="3" id="KW-1133">Transmembrane helix</keyword>
<reference evidence="4" key="1">
    <citation type="submission" date="2022-11" db="EMBL/GenBank/DDBJ databases">
        <authorList>
            <person name="Mo P."/>
        </authorList>
    </citation>
    <scope>NUCLEOTIDE SEQUENCE</scope>
    <source>
        <strain evidence="4">HUAS 11-8</strain>
    </source>
</reference>
<evidence type="ECO:0000256" key="1">
    <source>
        <dbReference type="ARBA" id="ARBA00022801"/>
    </source>
</evidence>
<dbReference type="InterPro" id="IPR005754">
    <property type="entry name" value="Sortase"/>
</dbReference>
<dbReference type="Gene3D" id="2.40.260.10">
    <property type="entry name" value="Sortase"/>
    <property type="match status" value="1"/>
</dbReference>
<dbReference type="InterPro" id="IPR042001">
    <property type="entry name" value="Sortase_F"/>
</dbReference>
<feature type="compositionally biased region" description="Low complexity" evidence="2">
    <location>
        <begin position="71"/>
        <end position="108"/>
    </location>
</feature>
<organism evidence="4 5">
    <name type="scientific">Amycolatopsis cynarae</name>
    <dbReference type="NCBI Taxonomy" id="2995223"/>
    <lineage>
        <taxon>Bacteria</taxon>
        <taxon>Bacillati</taxon>
        <taxon>Actinomycetota</taxon>
        <taxon>Actinomycetes</taxon>
        <taxon>Pseudonocardiales</taxon>
        <taxon>Pseudonocardiaceae</taxon>
        <taxon>Amycolatopsis</taxon>
    </lineage>
</organism>
<dbReference type="EMBL" id="CP113836">
    <property type="protein sequence ID" value="WAL66659.1"/>
    <property type="molecule type" value="Genomic_DNA"/>
</dbReference>
<protein>
    <submittedName>
        <fullName evidence="4">Class F sortase</fullName>
    </submittedName>
</protein>
<dbReference type="Proteomes" id="UP001163203">
    <property type="component" value="Chromosome"/>
</dbReference>
<keyword evidence="3" id="KW-0812">Transmembrane</keyword>
<dbReference type="InterPro" id="IPR023365">
    <property type="entry name" value="Sortase_dom-sf"/>
</dbReference>
<dbReference type="Pfam" id="PF04203">
    <property type="entry name" value="Sortase"/>
    <property type="match status" value="1"/>
</dbReference>
<keyword evidence="3" id="KW-0472">Membrane</keyword>
<dbReference type="SUPFAM" id="SSF63817">
    <property type="entry name" value="Sortase"/>
    <property type="match status" value="1"/>
</dbReference>
<gene>
    <name evidence="4" type="ORF">ORV05_02245</name>
</gene>
<keyword evidence="5" id="KW-1185">Reference proteome</keyword>
<accession>A0ABY7B409</accession>
<evidence type="ECO:0000313" key="5">
    <source>
        <dbReference type="Proteomes" id="UP001163203"/>
    </source>
</evidence>
<dbReference type="CDD" id="cd05829">
    <property type="entry name" value="Sortase_F"/>
    <property type="match status" value="1"/>
</dbReference>
<name>A0ABY7B409_9PSEU</name>
<evidence type="ECO:0000313" key="4">
    <source>
        <dbReference type="EMBL" id="WAL66659.1"/>
    </source>
</evidence>
<dbReference type="RefSeq" id="WP_268756791.1">
    <property type="nucleotide sequence ID" value="NZ_CP113836.1"/>
</dbReference>